<keyword evidence="10" id="KW-0067">ATP-binding</keyword>
<evidence type="ECO:0000256" key="1">
    <source>
        <dbReference type="ARBA" id="ARBA00001946"/>
    </source>
</evidence>
<keyword evidence="11" id="KW-0460">Magnesium</keyword>
<reference evidence="15 17" key="2">
    <citation type="submission" date="2018-11" db="EMBL/GenBank/DDBJ databases">
        <authorList>
            <consortium name="Pathogen Informatics"/>
        </authorList>
    </citation>
    <scope>NUCLEOTIDE SEQUENCE [LARGE SCALE GENOMIC DNA]</scope>
</reference>
<evidence type="ECO:0000313" key="18">
    <source>
        <dbReference type="WBParaSite" id="DME_0000868501-mRNA-1"/>
    </source>
</evidence>
<dbReference type="Gene3D" id="3.30.470.20">
    <property type="entry name" value="ATP-grasp fold, B domain"/>
    <property type="match status" value="1"/>
</dbReference>
<dbReference type="InterPro" id="IPR014049">
    <property type="entry name" value="Glutathione_synthase_N_euk"/>
</dbReference>
<evidence type="ECO:0000256" key="9">
    <source>
        <dbReference type="ARBA" id="ARBA00022741"/>
    </source>
</evidence>
<dbReference type="Pfam" id="PF03199">
    <property type="entry name" value="GSH_synthase"/>
    <property type="match status" value="1"/>
</dbReference>
<sequence length="322" mass="37366">MDNYPVKIGSLSREKVQILIEDAIDWAHGNGMVMRKGSCEKTSDFCQFAPFTLFPTPFPRKLFEKALEMQQAMNLLYFRISWDYEFLVESHREVIKTDAFTRNLIDILKIVRDADFKQSKMLLIQRSDYMFDGSITKGDYKLRQIEVNNIAVSMGALAERTTILHRRVLQDLGVKTNALELFLPLNRPIDTIAGGLYQAWLDFGIESAIVLTVIENEDQNRLDQRHVEYRLDELSKRRIKCVRLTLTECGHRLYLSDNNALLMDNQMRISLVYFRTGYSPENYASEFEWNARRKIELSDAIKCPCIGLQVANTKKVQQVQMA</sequence>
<dbReference type="GO" id="GO:0046872">
    <property type="term" value="F:metal ion binding"/>
    <property type="evidence" value="ECO:0007669"/>
    <property type="project" value="UniProtKB-KW"/>
</dbReference>
<dbReference type="Proteomes" id="UP000274756">
    <property type="component" value="Unassembled WGS sequence"/>
</dbReference>
<dbReference type="UniPathway" id="UPA00142">
    <property type="reaction ID" value="UER00210"/>
</dbReference>
<dbReference type="GO" id="GO:0005524">
    <property type="term" value="F:ATP binding"/>
    <property type="evidence" value="ECO:0007669"/>
    <property type="project" value="UniProtKB-KW"/>
</dbReference>
<comment type="similarity">
    <text evidence="3">Belongs to the eukaryotic GSH synthase family.</text>
</comment>
<dbReference type="GO" id="GO:0005829">
    <property type="term" value="C:cytosol"/>
    <property type="evidence" value="ECO:0007669"/>
    <property type="project" value="TreeGrafter"/>
</dbReference>
<evidence type="ECO:0000256" key="13">
    <source>
        <dbReference type="ARBA" id="ARBA00048871"/>
    </source>
</evidence>
<evidence type="ECO:0000256" key="5">
    <source>
        <dbReference type="ARBA" id="ARBA00020821"/>
    </source>
</evidence>
<comment type="cofactor">
    <cofactor evidence="1">
        <name>Mg(2+)</name>
        <dbReference type="ChEBI" id="CHEBI:18420"/>
    </cofactor>
</comment>
<dbReference type="Gene3D" id="3.30.1490.80">
    <property type="match status" value="1"/>
</dbReference>
<evidence type="ECO:0000313" key="16">
    <source>
        <dbReference type="Proteomes" id="UP000038040"/>
    </source>
</evidence>
<dbReference type="PANTHER" id="PTHR11130">
    <property type="entry name" value="GLUTATHIONE SYNTHETASE"/>
    <property type="match status" value="1"/>
</dbReference>
<dbReference type="OrthoDB" id="2020073at2759"/>
<proteinExistence type="inferred from homology"/>
<evidence type="ECO:0000256" key="12">
    <source>
        <dbReference type="ARBA" id="ARBA00030403"/>
    </source>
</evidence>
<keyword evidence="17" id="KW-1185">Reference proteome</keyword>
<gene>
    <name evidence="15" type="ORF">DME_LOCUS2600</name>
</gene>
<evidence type="ECO:0000256" key="7">
    <source>
        <dbReference type="ARBA" id="ARBA00022684"/>
    </source>
</evidence>
<evidence type="ECO:0000313" key="17">
    <source>
        <dbReference type="Proteomes" id="UP000274756"/>
    </source>
</evidence>
<evidence type="ECO:0000256" key="11">
    <source>
        <dbReference type="ARBA" id="ARBA00022842"/>
    </source>
</evidence>
<dbReference type="STRING" id="318479.A0A0N4ULK7"/>
<keyword evidence="9" id="KW-0547">Nucleotide-binding</keyword>
<comment type="pathway">
    <text evidence="2">Sulfur metabolism; glutathione biosynthesis; glutathione from L-cysteine and L-glutamate: step 2/2.</text>
</comment>
<dbReference type="InterPro" id="IPR004887">
    <property type="entry name" value="GSH_synth_subst-bd"/>
</dbReference>
<accession>A0A0N4ULK7</accession>
<dbReference type="AlphaFoldDB" id="A0A0N4ULK7"/>
<evidence type="ECO:0000256" key="2">
    <source>
        <dbReference type="ARBA" id="ARBA00004965"/>
    </source>
</evidence>
<dbReference type="WBParaSite" id="DME_0000868501-mRNA-1">
    <property type="protein sequence ID" value="DME_0000868501-mRNA-1"/>
    <property type="gene ID" value="DME_0000868501"/>
</dbReference>
<evidence type="ECO:0000259" key="14">
    <source>
        <dbReference type="Pfam" id="PF03199"/>
    </source>
</evidence>
<evidence type="ECO:0000256" key="3">
    <source>
        <dbReference type="ARBA" id="ARBA00010385"/>
    </source>
</evidence>
<dbReference type="EMBL" id="UYYG01000069">
    <property type="protein sequence ID" value="VDN52627.1"/>
    <property type="molecule type" value="Genomic_DNA"/>
</dbReference>
<name>A0A0N4ULK7_DRAME</name>
<feature type="domain" description="Glutathione synthase substrate-binding" evidence="14">
    <location>
        <begin position="208"/>
        <end position="311"/>
    </location>
</feature>
<dbReference type="InterPro" id="IPR014042">
    <property type="entry name" value="Glutathione_synthase_a-hlx"/>
</dbReference>
<evidence type="ECO:0000256" key="8">
    <source>
        <dbReference type="ARBA" id="ARBA00022723"/>
    </source>
</evidence>
<dbReference type="InterPro" id="IPR037013">
    <property type="entry name" value="GSH-S_sub-bd_sf"/>
</dbReference>
<dbReference type="SUPFAM" id="SSF56059">
    <property type="entry name" value="Glutathione synthetase ATP-binding domain-like"/>
    <property type="match status" value="1"/>
</dbReference>
<evidence type="ECO:0000256" key="4">
    <source>
        <dbReference type="ARBA" id="ARBA00012214"/>
    </source>
</evidence>
<dbReference type="Gene3D" id="3.40.50.1760">
    <property type="entry name" value="Glutathione synthase, substrate-binding domain superfamily, eukaryotic"/>
    <property type="match status" value="1"/>
</dbReference>
<dbReference type="GO" id="GO:0004363">
    <property type="term" value="F:glutathione synthase activity"/>
    <property type="evidence" value="ECO:0007669"/>
    <property type="project" value="UniProtKB-EC"/>
</dbReference>
<keyword evidence="6" id="KW-0436">Ligase</keyword>
<dbReference type="InterPro" id="IPR016185">
    <property type="entry name" value="PreATP-grasp_dom_sf"/>
</dbReference>
<comment type="catalytic activity">
    <reaction evidence="13">
        <text>gamma-L-glutamyl-L-cysteine + glycine + ATP = glutathione + ADP + phosphate + H(+)</text>
        <dbReference type="Rhea" id="RHEA:13557"/>
        <dbReference type="ChEBI" id="CHEBI:15378"/>
        <dbReference type="ChEBI" id="CHEBI:30616"/>
        <dbReference type="ChEBI" id="CHEBI:43474"/>
        <dbReference type="ChEBI" id="CHEBI:57305"/>
        <dbReference type="ChEBI" id="CHEBI:57925"/>
        <dbReference type="ChEBI" id="CHEBI:58173"/>
        <dbReference type="ChEBI" id="CHEBI:456216"/>
        <dbReference type="EC" id="6.3.2.3"/>
    </reaction>
    <physiologicalReaction direction="left-to-right" evidence="13">
        <dbReference type="Rhea" id="RHEA:13558"/>
    </physiologicalReaction>
</comment>
<evidence type="ECO:0000313" key="15">
    <source>
        <dbReference type="EMBL" id="VDN52627.1"/>
    </source>
</evidence>
<dbReference type="GO" id="GO:0043295">
    <property type="term" value="F:glutathione binding"/>
    <property type="evidence" value="ECO:0007669"/>
    <property type="project" value="TreeGrafter"/>
</dbReference>
<dbReference type="SUPFAM" id="SSF52440">
    <property type="entry name" value="PreATP-grasp domain"/>
    <property type="match status" value="1"/>
</dbReference>
<dbReference type="Pfam" id="PF03917">
    <property type="entry name" value="GSH_synth_ATP"/>
    <property type="match status" value="1"/>
</dbReference>
<dbReference type="Gene3D" id="1.10.1080.10">
    <property type="entry name" value="Glutathione Synthetase, Chain A, domain 3"/>
    <property type="match status" value="1"/>
</dbReference>
<reference evidence="18" key="1">
    <citation type="submission" date="2017-02" db="UniProtKB">
        <authorList>
            <consortium name="WormBaseParasite"/>
        </authorList>
    </citation>
    <scope>IDENTIFICATION</scope>
</reference>
<dbReference type="Proteomes" id="UP000038040">
    <property type="component" value="Unplaced"/>
</dbReference>
<keyword evidence="7" id="KW-0317">Glutathione biosynthesis</keyword>
<dbReference type="InterPro" id="IPR005615">
    <property type="entry name" value="Glutathione_synthase"/>
</dbReference>
<protein>
    <recommendedName>
        <fullName evidence="5">Glutathione synthetase</fullName>
        <ecNumber evidence="4">6.3.2.3</ecNumber>
    </recommendedName>
    <alternativeName>
        <fullName evidence="12">Glutathione synthase</fullName>
    </alternativeName>
</protein>
<keyword evidence="8" id="KW-0479">Metal-binding</keyword>
<organism evidence="16 18">
    <name type="scientific">Dracunculus medinensis</name>
    <name type="common">Guinea worm</name>
    <dbReference type="NCBI Taxonomy" id="318479"/>
    <lineage>
        <taxon>Eukaryota</taxon>
        <taxon>Metazoa</taxon>
        <taxon>Ecdysozoa</taxon>
        <taxon>Nematoda</taxon>
        <taxon>Chromadorea</taxon>
        <taxon>Rhabditida</taxon>
        <taxon>Spirurina</taxon>
        <taxon>Dracunculoidea</taxon>
        <taxon>Dracunculidae</taxon>
        <taxon>Dracunculus</taxon>
    </lineage>
</organism>
<evidence type="ECO:0000256" key="6">
    <source>
        <dbReference type="ARBA" id="ARBA00022598"/>
    </source>
</evidence>
<dbReference type="PANTHER" id="PTHR11130:SF0">
    <property type="entry name" value="GLUTATHIONE SYNTHETASE"/>
    <property type="match status" value="1"/>
</dbReference>
<evidence type="ECO:0000256" key="10">
    <source>
        <dbReference type="ARBA" id="ARBA00022840"/>
    </source>
</evidence>
<dbReference type="EC" id="6.3.2.3" evidence="4"/>